<sequence length="96" mass="11036">MQQSWAMVRPSSHPRRPSKDAFFVLVSGSLELFWGHLQHAGAIHQLKSVLAPRPFARSTFLGLWVARGALVGKLGGSRRRTWFRRKQCLWRSLVRL</sequence>
<protein>
    <submittedName>
        <fullName evidence="2">Uncharacterized protein</fullName>
    </submittedName>
</protein>
<proteinExistence type="predicted"/>
<name>A0A9P9D1E4_9HYPO</name>
<dbReference type="EMBL" id="JAGMUV010000044">
    <property type="protein sequence ID" value="KAH7110696.1"/>
    <property type="molecule type" value="Genomic_DNA"/>
</dbReference>
<gene>
    <name evidence="2" type="ORF">EDB81DRAFT_831486</name>
</gene>
<organism evidence="2 3">
    <name type="scientific">Dactylonectria macrodidyma</name>
    <dbReference type="NCBI Taxonomy" id="307937"/>
    <lineage>
        <taxon>Eukaryota</taxon>
        <taxon>Fungi</taxon>
        <taxon>Dikarya</taxon>
        <taxon>Ascomycota</taxon>
        <taxon>Pezizomycotina</taxon>
        <taxon>Sordariomycetes</taxon>
        <taxon>Hypocreomycetidae</taxon>
        <taxon>Hypocreales</taxon>
        <taxon>Nectriaceae</taxon>
        <taxon>Dactylonectria</taxon>
    </lineage>
</organism>
<feature type="transmembrane region" description="Helical" evidence="1">
    <location>
        <begin position="57"/>
        <end position="76"/>
    </location>
</feature>
<keyword evidence="1" id="KW-1133">Transmembrane helix</keyword>
<reference evidence="2" key="1">
    <citation type="journal article" date="2021" name="Nat. Commun.">
        <title>Genetic determinants of endophytism in the Arabidopsis root mycobiome.</title>
        <authorList>
            <person name="Mesny F."/>
            <person name="Miyauchi S."/>
            <person name="Thiergart T."/>
            <person name="Pickel B."/>
            <person name="Atanasova L."/>
            <person name="Karlsson M."/>
            <person name="Huettel B."/>
            <person name="Barry K.W."/>
            <person name="Haridas S."/>
            <person name="Chen C."/>
            <person name="Bauer D."/>
            <person name="Andreopoulos W."/>
            <person name="Pangilinan J."/>
            <person name="LaButti K."/>
            <person name="Riley R."/>
            <person name="Lipzen A."/>
            <person name="Clum A."/>
            <person name="Drula E."/>
            <person name="Henrissat B."/>
            <person name="Kohler A."/>
            <person name="Grigoriev I.V."/>
            <person name="Martin F.M."/>
            <person name="Hacquard S."/>
        </authorList>
    </citation>
    <scope>NUCLEOTIDE SEQUENCE</scope>
    <source>
        <strain evidence="2">MPI-CAGE-AT-0147</strain>
    </source>
</reference>
<dbReference type="Proteomes" id="UP000738349">
    <property type="component" value="Unassembled WGS sequence"/>
</dbReference>
<feature type="transmembrane region" description="Helical" evidence="1">
    <location>
        <begin position="21"/>
        <end position="37"/>
    </location>
</feature>
<dbReference type="AlphaFoldDB" id="A0A9P9D1E4"/>
<evidence type="ECO:0000313" key="3">
    <source>
        <dbReference type="Proteomes" id="UP000738349"/>
    </source>
</evidence>
<evidence type="ECO:0000256" key="1">
    <source>
        <dbReference type="SAM" id="Phobius"/>
    </source>
</evidence>
<accession>A0A9P9D1E4</accession>
<keyword evidence="1" id="KW-0812">Transmembrane</keyword>
<keyword evidence="1" id="KW-0472">Membrane</keyword>
<evidence type="ECO:0000313" key="2">
    <source>
        <dbReference type="EMBL" id="KAH7110696.1"/>
    </source>
</evidence>
<comment type="caution">
    <text evidence="2">The sequence shown here is derived from an EMBL/GenBank/DDBJ whole genome shotgun (WGS) entry which is preliminary data.</text>
</comment>
<keyword evidence="3" id="KW-1185">Reference proteome</keyword>